<proteinExistence type="predicted"/>
<feature type="region of interest" description="Disordered" evidence="2">
    <location>
        <begin position="2015"/>
        <end position="2057"/>
    </location>
</feature>
<feature type="chain" id="PRO_5011644276" evidence="3">
    <location>
        <begin position="37"/>
        <end position="2295"/>
    </location>
</feature>
<evidence type="ECO:0000313" key="5">
    <source>
        <dbReference type="EMBL" id="SDM58765.1"/>
    </source>
</evidence>
<dbReference type="Pfam" id="PF05593">
    <property type="entry name" value="RHS_repeat"/>
    <property type="match status" value="2"/>
</dbReference>
<dbReference type="InterPro" id="IPR030934">
    <property type="entry name" value="Intein_C"/>
</dbReference>
<dbReference type="EMBL" id="FNDJ01000048">
    <property type="protein sequence ID" value="SDM58765.1"/>
    <property type="molecule type" value="Genomic_DNA"/>
</dbReference>
<dbReference type="InterPro" id="IPR031325">
    <property type="entry name" value="RHS_repeat"/>
</dbReference>
<feature type="region of interest" description="Disordered" evidence="2">
    <location>
        <begin position="34"/>
        <end position="63"/>
    </location>
</feature>
<evidence type="ECO:0000256" key="2">
    <source>
        <dbReference type="SAM" id="MobiDB-lite"/>
    </source>
</evidence>
<dbReference type="InterPro" id="IPR022385">
    <property type="entry name" value="Rhs_assc_core"/>
</dbReference>
<protein>
    <submittedName>
        <fullName evidence="5">Intein C-terminal splicing region/RHS repeat-associated core domain-containing protein</fullName>
    </submittedName>
</protein>
<feature type="signal peptide" evidence="3">
    <location>
        <begin position="1"/>
        <end position="36"/>
    </location>
</feature>
<dbReference type="InterPro" id="IPR003587">
    <property type="entry name" value="Hint_dom_N"/>
</dbReference>
<feature type="compositionally biased region" description="Basic and acidic residues" evidence="2">
    <location>
        <begin position="788"/>
        <end position="799"/>
    </location>
</feature>
<dbReference type="NCBIfam" id="TIGR03696">
    <property type="entry name" value="Rhs_assc_core"/>
    <property type="match status" value="1"/>
</dbReference>
<evidence type="ECO:0000313" key="6">
    <source>
        <dbReference type="Proteomes" id="UP000199202"/>
    </source>
</evidence>
<dbReference type="InterPro" id="IPR036844">
    <property type="entry name" value="Hint_dom_sf"/>
</dbReference>
<organism evidence="5 6">
    <name type="scientific">Nonomuraea jiangxiensis</name>
    <dbReference type="NCBI Taxonomy" id="633440"/>
    <lineage>
        <taxon>Bacteria</taxon>
        <taxon>Bacillati</taxon>
        <taxon>Actinomycetota</taxon>
        <taxon>Actinomycetes</taxon>
        <taxon>Streptosporangiales</taxon>
        <taxon>Streptosporangiaceae</taxon>
        <taxon>Nonomuraea</taxon>
    </lineage>
</organism>
<evidence type="ECO:0000259" key="4">
    <source>
        <dbReference type="SMART" id="SM00306"/>
    </source>
</evidence>
<feature type="compositionally biased region" description="Gly residues" evidence="2">
    <location>
        <begin position="1858"/>
        <end position="1871"/>
    </location>
</feature>
<feature type="compositionally biased region" description="Basic and acidic residues" evidence="2">
    <location>
        <begin position="1848"/>
        <end position="1857"/>
    </location>
</feature>
<keyword evidence="6" id="KW-1185">Reference proteome</keyword>
<dbReference type="SUPFAM" id="SSF51294">
    <property type="entry name" value="Hedgehog/intein (Hint) domain"/>
    <property type="match status" value="1"/>
</dbReference>
<feature type="region of interest" description="Disordered" evidence="2">
    <location>
        <begin position="1837"/>
        <end position="1884"/>
    </location>
</feature>
<dbReference type="Gene3D" id="2.170.16.10">
    <property type="entry name" value="Hedgehog/Intein (Hint) domain"/>
    <property type="match status" value="1"/>
</dbReference>
<dbReference type="NCBIfam" id="TIGR01443">
    <property type="entry name" value="intein_Cterm"/>
    <property type="match status" value="1"/>
</dbReference>
<dbReference type="OrthoDB" id="291011at2"/>
<dbReference type="CDD" id="cd00081">
    <property type="entry name" value="Hint"/>
    <property type="match status" value="1"/>
</dbReference>
<feature type="domain" description="Hint" evidence="4">
    <location>
        <begin position="2054"/>
        <end position="2159"/>
    </location>
</feature>
<evidence type="ECO:0000256" key="1">
    <source>
        <dbReference type="ARBA" id="ARBA00022737"/>
    </source>
</evidence>
<keyword evidence="1" id="KW-0677">Repeat</keyword>
<reference evidence="5 6" key="1">
    <citation type="submission" date="2016-10" db="EMBL/GenBank/DDBJ databases">
        <authorList>
            <person name="de Groot N.N."/>
        </authorList>
    </citation>
    <scope>NUCLEOTIDE SEQUENCE [LARGE SCALE GENOMIC DNA]</scope>
    <source>
        <strain evidence="5 6">CGMCC 4.6533</strain>
    </source>
</reference>
<sequence length="2295" mass="245807">MVSRRWERHRGRWARLAAPVVLVLVASLLGATPAAAGDPAWDPAEVQSQRSVPGRETTPLRPLVDPAEAAEATAPPKVTWPAAATATVTLAGERFRASGEPVRAGALPVWVGPPEQKAGERSAQAVPGQVRVRVLDGQTAARAGITGLGLQVAAPEGAGRVSLRLDYSGFRHAYGGDWGSRLRLVRLPACALTTPQQRGCRGGTPLPTGNDVTAGRLTADVDATAEGTLLAAEAAPSGPAGDYKATSLSPSATWSVSPQTGSFAWSYPLRIPPAPGGPVPTLELGYSSGSVDGRTVSTNNQSSWIGEGFSYWPGFIERRYRQCADEGVTPKRNDLCYRYNNAVMSLNGHATELIQDDDTGAWQPKNDDGSRVERLTGTTNGDDNGEHWRVTTPDGTQYYFGLNRLPGWQSGRSTTRSTWTVPVMGDDSGDPCHESGDLSGSYCDQAWRWNLDYVVDPRGTVSTFWYTPETNHYRRDVTSLTDGVPNGTPDDYVRGGHLDRIDYGQRSDAIFTSQAPGRVHFTTAERCIPNEDFDCAAAKLTAANAFRWPDVPYDQICDAGQECTDNHSPTFFTRKRLTGIRTEVHENGAYKPVDTWTLTQQMRAPGDGTSASLWLASIKHTGQVGGSAALPEVRFGGVQLPNRVDATEGLPPLTKWRISAIDNETGGSLSIGYSGRDCAAGDEPDIDTNARRCFPQYWSPAGATEPERDWFHKYVVTRIEEIDRTGGAPAEVTAYDYLGGAAWRHDDDDGLTDEKYKTWSQWRGYGRVRVTHGEGDVRSQTEYRYFRGMDGDRQDDGGKRQGTVTDSEDGQMEDAEHLQGFLREEINYDGPGGAILSATVNDPWSRKTAERVRSWATSTAHLVKTGATRIRKPLSGGGWRRTLVETAYNADGLATQVDDRGDLSVPADDTCTRTTYARDTTRWMLSYASRVETVAKPCAQDPDRPADVISDVRRHYDGKAWNTAPSRGDVTRSEKLADYVNGQPRYVTVATSRYDSYGRPLETANAAGHATTQTYTPATGAVTKVVQTDALGAQTVTETEPAWGQPTATVDVNGKRTEMTYDPLGRLTGVWLPGRSRAANAQTPNLRFAYQIRADAPTTVSTSTLRDDGATYTTGYAIYDGLLRPRQTQQPAPGGGRLVNDTVYDDRGLAAKTNQDYYNEQPPGATLWTPNSDDDVPGQQVTTYNGMEWPTAEIFRVNGTERWRTTTSYDGERVSVDPPAGSTPTTRIADARGRLTELRQYKGEAPTGAFDATRYTYTPAGQQATITDAQGSTWTHHYDLRGRRVRVDDPSKGTTRIAYNDIDQVVTTTDARDRSLHTVYDALGRKTAVHEGTGASGTKLAEWTYDVLPDGTRAHGQSVSATSFVKNASGGTDAYTTRVIGYDHAYRPTGSQVVIPAAEGRLAGTYTSTTEYNSDGKPRRTGLPAAGDLPQETLLYGYDELGNPTTLRGRTTYVTSTTYSKLGQVLQTMLSDGGRRVAHTNEYEHGTNRLIRALTQRQTSPVSVADVRYGYDDTGNLTRVADAPAGQTPDVQCYTYDHLRRLTNAWTGTDQCATAPTAGNAATVVGGAAPYWQSFAYDVVGNRTRQTVHDPAGDTSKDATATYTYAGQDKPQPHTLTSVSYQGGPRDGQSDAYSYDATGNTVQRGDGHTIDWDAFGKPVKSTDDGKVSTYVYGLDGNRLLRRDDTGTTLALPGMELRLAKQTGALTATRYYAHAGVTVAVRTASGLTWMRTDHQGTAQIVITADDTQAVIRRRALPFGGPRGDAPASWPGERGFVGGVIDAASGLISVGARLYDPAIGRFLSVDPLFDQSDPQSWNGYAYANNSPVTMSDADGLDLFDLGGGGGGKPPKGDGGKPPKGDGGSGGGGGGGGYYSPPPAPPAAAPQQCGWSCQIGNFWDEHQDTIISITVNVTVTVVVTGACLGATGGAGSIGCMALGGAAGSLAEYALSTPRDEQSLGGALTATAVGAVTGAAGGYLGRAAAAIAGRLATTTAGAAVTSAATRAAASTRNAVARITGRGSGSRTASGTGTGTAATTRSTASTRPTSRSGGGSCPSNSFVAGTKVRMADGTVKPIERVKVGDKVLATDPRTKFTAAKPVTAVILGNGVKHLIGLTVDTDGPRGTATGTITTTDRHPFWLPHQSAWVDAERLRPGIYLKTHTSAKVRIVATTAWTEPERVYNLTVADLHTYYVLAGATPVLVHNSSPCDPPLRSLHPRGSLNDSTLSFWQNQETEDIVFSLRPGASEPLIVKPDGLIMNGNHRIDILRSRGYDVDSLPRETYGGRSPMTDEDFWNMEQ</sequence>
<keyword evidence="3" id="KW-0732">Signal</keyword>
<feature type="region of interest" description="Disordered" evidence="2">
    <location>
        <begin position="788"/>
        <end position="811"/>
    </location>
</feature>
<dbReference type="Pfam" id="PF07591">
    <property type="entry name" value="PT-HINT"/>
    <property type="match status" value="1"/>
</dbReference>
<feature type="compositionally biased region" description="Acidic residues" evidence="2">
    <location>
        <begin position="2286"/>
        <end position="2295"/>
    </location>
</feature>
<evidence type="ECO:0000256" key="3">
    <source>
        <dbReference type="SAM" id="SignalP"/>
    </source>
</evidence>
<dbReference type="SMART" id="SM00306">
    <property type="entry name" value="HintN"/>
    <property type="match status" value="1"/>
</dbReference>
<dbReference type="InterPro" id="IPR006530">
    <property type="entry name" value="YD"/>
</dbReference>
<accession>A0A1G9UGW2</accession>
<dbReference type="PANTHER" id="PTHR32305">
    <property type="match status" value="1"/>
</dbReference>
<dbReference type="Gene3D" id="2.180.10.10">
    <property type="entry name" value="RHS repeat-associated core"/>
    <property type="match status" value="2"/>
</dbReference>
<dbReference type="InterPro" id="IPR056823">
    <property type="entry name" value="TEN-like_YD-shell"/>
</dbReference>
<feature type="compositionally biased region" description="Basic and acidic residues" evidence="2">
    <location>
        <begin position="365"/>
        <end position="374"/>
    </location>
</feature>
<name>A0A1G9UGW2_9ACTN</name>
<feature type="compositionally biased region" description="Low complexity" evidence="2">
    <location>
        <begin position="2015"/>
        <end position="2046"/>
    </location>
</feature>
<dbReference type="Proteomes" id="UP000199202">
    <property type="component" value="Unassembled WGS sequence"/>
</dbReference>
<feature type="compositionally biased region" description="Low complexity" evidence="2">
    <location>
        <begin position="34"/>
        <end position="44"/>
    </location>
</feature>
<feature type="region of interest" description="Disordered" evidence="2">
    <location>
        <begin position="357"/>
        <end position="387"/>
    </location>
</feature>
<dbReference type="Pfam" id="PF25023">
    <property type="entry name" value="TEN_YD-shell"/>
    <property type="match status" value="1"/>
</dbReference>
<feature type="region of interest" description="Disordered" evidence="2">
    <location>
        <begin position="2275"/>
        <end position="2295"/>
    </location>
</feature>
<dbReference type="InterPro" id="IPR050708">
    <property type="entry name" value="T6SS_VgrG/RHS"/>
</dbReference>
<dbReference type="PANTHER" id="PTHR32305:SF17">
    <property type="entry name" value="TRNA NUCLEASE WAPA"/>
    <property type="match status" value="1"/>
</dbReference>
<gene>
    <name evidence="5" type="ORF">SAMN05421869_14836</name>
</gene>
<dbReference type="PROSITE" id="PS50818">
    <property type="entry name" value="INTEIN_C_TER"/>
    <property type="match status" value="1"/>
</dbReference>
<dbReference type="STRING" id="633440.SAMN05421869_14836"/>
<dbReference type="RefSeq" id="WP_143044278.1">
    <property type="nucleotide sequence ID" value="NZ_FNDJ01000048.1"/>
</dbReference>
<dbReference type="NCBIfam" id="TIGR01643">
    <property type="entry name" value="YD_repeat_2x"/>
    <property type="match status" value="2"/>
</dbReference>